<dbReference type="Gene3D" id="1.10.1530.10">
    <property type="match status" value="1"/>
</dbReference>
<dbReference type="AlphaFoldDB" id="A0A432ZCR0"/>
<reference evidence="3 4" key="1">
    <citation type="journal article" date="2011" name="Front. Microbiol.">
        <title>Genomic signatures of strain selection and enhancement in Bacillus atrophaeus var. globigii, a historical biowarfare simulant.</title>
        <authorList>
            <person name="Gibbons H.S."/>
            <person name="Broomall S.M."/>
            <person name="McNew L.A."/>
            <person name="Daligault H."/>
            <person name="Chapman C."/>
            <person name="Bruce D."/>
            <person name="Karavis M."/>
            <person name="Krepps M."/>
            <person name="McGregor P.A."/>
            <person name="Hong C."/>
            <person name="Park K.H."/>
            <person name="Akmal A."/>
            <person name="Feldman A."/>
            <person name="Lin J.S."/>
            <person name="Chang W.E."/>
            <person name="Higgs B.W."/>
            <person name="Demirev P."/>
            <person name="Lindquist J."/>
            <person name="Liem A."/>
            <person name="Fochler E."/>
            <person name="Read T.D."/>
            <person name="Tapia R."/>
            <person name="Johnson S."/>
            <person name="Bishop-Lilly K.A."/>
            <person name="Detter C."/>
            <person name="Han C."/>
            <person name="Sozhamannan S."/>
            <person name="Rosenzweig C.N."/>
            <person name="Skowronski E.W."/>
        </authorList>
    </citation>
    <scope>NUCLEOTIDE SEQUENCE [LARGE SCALE GENOMIC DNA]</scope>
    <source>
        <strain evidence="3 4">PIT1</strain>
    </source>
</reference>
<dbReference type="InterPro" id="IPR003767">
    <property type="entry name" value="Malate/L-lactate_DH-like"/>
</dbReference>
<comment type="caution">
    <text evidence="3">The sequence shown here is derived from an EMBL/GenBank/DDBJ whole genome shotgun (WGS) entry which is preliminary data.</text>
</comment>
<dbReference type="InterPro" id="IPR043144">
    <property type="entry name" value="Mal/L-sulf/L-lact_DH-like_ah"/>
</dbReference>
<evidence type="ECO:0000313" key="4">
    <source>
        <dbReference type="Proteomes" id="UP000288279"/>
    </source>
</evidence>
<name>A0A432ZCR0_9GAMM</name>
<dbReference type="InterPro" id="IPR043143">
    <property type="entry name" value="Mal/L-sulf/L-lact_DH-like_NADP"/>
</dbReference>
<dbReference type="OrthoDB" id="9769447at2"/>
<dbReference type="GO" id="GO:0016491">
    <property type="term" value="F:oxidoreductase activity"/>
    <property type="evidence" value="ECO:0007669"/>
    <property type="project" value="UniProtKB-KW"/>
</dbReference>
<gene>
    <name evidence="3" type="ORF">CWI83_10165</name>
</gene>
<evidence type="ECO:0000256" key="1">
    <source>
        <dbReference type="ARBA" id="ARBA00006056"/>
    </source>
</evidence>
<accession>A0A432ZCR0</accession>
<keyword evidence="2" id="KW-0560">Oxidoreductase</keyword>
<dbReference type="Gene3D" id="3.30.1370.60">
    <property type="entry name" value="Hypothetical oxidoreductase yiak, domain 2"/>
    <property type="match status" value="1"/>
</dbReference>
<dbReference type="SUPFAM" id="SSF89733">
    <property type="entry name" value="L-sulfolactate dehydrogenase-like"/>
    <property type="match status" value="1"/>
</dbReference>
<dbReference type="InterPro" id="IPR036111">
    <property type="entry name" value="Mal/L-sulfo/L-lacto_DH-like_sf"/>
</dbReference>
<protein>
    <submittedName>
        <fullName evidence="3">Lactate dehydrogenase</fullName>
    </submittedName>
</protein>
<keyword evidence="4" id="KW-1185">Reference proteome</keyword>
<evidence type="ECO:0000256" key="2">
    <source>
        <dbReference type="ARBA" id="ARBA00023002"/>
    </source>
</evidence>
<comment type="similarity">
    <text evidence="1">Belongs to the LDH2/MDH2 oxidoreductase family.</text>
</comment>
<dbReference type="PANTHER" id="PTHR11091:SF0">
    <property type="entry name" value="MALATE DEHYDROGENASE"/>
    <property type="match status" value="1"/>
</dbReference>
<dbReference type="EMBL" id="PIQG01000005">
    <property type="protein sequence ID" value="RUO75726.1"/>
    <property type="molecule type" value="Genomic_DNA"/>
</dbReference>
<dbReference type="PANTHER" id="PTHR11091">
    <property type="entry name" value="OXIDOREDUCTASE-RELATED"/>
    <property type="match status" value="1"/>
</dbReference>
<sequence>MSDDKLNRYDAEQMQQWATACISATGASDEVAAALSAGLVAGDLLGFKTHGLLRLRYNLQCLSEGKSRKAGQPEVLQQRPAIELWDANLLPGPYAMNLAVQRAIKLAQQQGTGTIVMRRAQHIAALAIYLEQAIDQDLLIQIFAATPSQQVVAPFGAKTAVFSPNPFAIGAPAVDTKVMFDISLSMTAAGKIRTAIAEGRELPYPALITPEGDYTVDAKSFIASPAAVIASLGGEQLGYKGTGLNLFSELWTLALSQYGRADAPAAEGDANSVWIQVIDPSALGDIGNFKQQVQAQLEAIQTATPITPEQLVRVPGQGAMQRRAEQLANGISYSAAIIKQLEWCAQQYQVALPAPLGG</sequence>
<dbReference type="RefSeq" id="WP_126828645.1">
    <property type="nucleotide sequence ID" value="NZ_PIQG01000005.1"/>
</dbReference>
<organism evidence="3 4">
    <name type="scientific">Pseudidiomarina taiwanensis</name>
    <dbReference type="NCBI Taxonomy" id="337250"/>
    <lineage>
        <taxon>Bacteria</taxon>
        <taxon>Pseudomonadati</taxon>
        <taxon>Pseudomonadota</taxon>
        <taxon>Gammaproteobacteria</taxon>
        <taxon>Alteromonadales</taxon>
        <taxon>Idiomarinaceae</taxon>
        <taxon>Pseudidiomarina</taxon>
    </lineage>
</organism>
<proteinExistence type="inferred from homology"/>
<dbReference type="Proteomes" id="UP000288279">
    <property type="component" value="Unassembled WGS sequence"/>
</dbReference>
<dbReference type="Pfam" id="PF02615">
    <property type="entry name" value="Ldh_2"/>
    <property type="match status" value="1"/>
</dbReference>
<evidence type="ECO:0000313" key="3">
    <source>
        <dbReference type="EMBL" id="RUO75726.1"/>
    </source>
</evidence>